<sequence>MMVRVENQTIIGKKMNRGIYVITAIGESLSGEKNLVLILEIIRNCGKNVIGENKKMHYGISDIHNDYQKFFLRRKSV</sequence>
<dbReference type="Proteomes" id="UP000008956">
    <property type="component" value="Chromosome"/>
</dbReference>
<dbReference type="KEGG" id="rto:RTO_04410"/>
<dbReference type="HOGENOM" id="CLU_2635899_0_0_9"/>
<proteinExistence type="predicted"/>
<gene>
    <name evidence="1" type="ORF">RTO_04410</name>
</gene>
<reference evidence="1 2" key="2">
    <citation type="submission" date="2010-03" db="EMBL/GenBank/DDBJ databases">
        <authorList>
            <person name="Pajon A."/>
        </authorList>
    </citation>
    <scope>NUCLEOTIDE SEQUENCE [LARGE SCALE GENOMIC DNA]</scope>
    <source>
        <strain evidence="1 2">L2-14</strain>
    </source>
</reference>
<organism evidence="1 2">
    <name type="scientific">[Ruminococcus] torques L2-14</name>
    <dbReference type="NCBI Taxonomy" id="657313"/>
    <lineage>
        <taxon>Bacteria</taxon>
        <taxon>Bacillati</taxon>
        <taxon>Bacillota</taxon>
        <taxon>Clostridia</taxon>
        <taxon>Lachnospirales</taxon>
        <taxon>Lachnospiraceae</taxon>
        <taxon>Mediterraneibacter</taxon>
    </lineage>
</organism>
<evidence type="ECO:0000313" key="1">
    <source>
        <dbReference type="EMBL" id="CBL25205.1"/>
    </source>
</evidence>
<dbReference type="AlphaFoldDB" id="D4M1U3"/>
<accession>D4M1U3</accession>
<reference evidence="1 2" key="1">
    <citation type="submission" date="2010-03" db="EMBL/GenBank/DDBJ databases">
        <title>The genome sequence of Ruminococcus torques L2-14.</title>
        <authorList>
            <consortium name="metaHIT consortium -- http://www.metahit.eu/"/>
            <person name="Pajon A."/>
            <person name="Turner K."/>
            <person name="Parkhill J."/>
            <person name="Duncan S."/>
            <person name="Flint H."/>
        </authorList>
    </citation>
    <scope>NUCLEOTIDE SEQUENCE [LARGE SCALE GENOMIC DNA]</scope>
    <source>
        <strain evidence="1 2">L2-14</strain>
    </source>
</reference>
<dbReference type="EMBL" id="FP929055">
    <property type="protein sequence ID" value="CBL25205.1"/>
    <property type="molecule type" value="Genomic_DNA"/>
</dbReference>
<evidence type="ECO:0000313" key="2">
    <source>
        <dbReference type="Proteomes" id="UP000008956"/>
    </source>
</evidence>
<name>D4M1U3_9FIRM</name>
<protein>
    <submittedName>
        <fullName evidence="1">Uncharacterized protein</fullName>
    </submittedName>
</protein>